<evidence type="ECO:0000256" key="5">
    <source>
        <dbReference type="ARBA" id="ARBA00023136"/>
    </source>
</evidence>
<dbReference type="InterPro" id="IPR000276">
    <property type="entry name" value="GPCR_Rhodpsn"/>
</dbReference>
<evidence type="ECO:0000256" key="7">
    <source>
        <dbReference type="ARBA" id="ARBA00023224"/>
    </source>
</evidence>
<dbReference type="EMBL" id="AMQN01008866">
    <property type="status" value="NOT_ANNOTATED_CDS"/>
    <property type="molecule type" value="Genomic_DNA"/>
</dbReference>
<dbReference type="HOGENOM" id="CLU_009579_24_0_1"/>
<keyword evidence="4 8" id="KW-0297">G-protein coupled receptor</keyword>
<dbReference type="EMBL" id="KB304125">
    <property type="protein sequence ID" value="ELU02382.1"/>
    <property type="molecule type" value="Genomic_DNA"/>
</dbReference>
<dbReference type="CDD" id="cd14978">
    <property type="entry name" value="7tmA_FMRFamide_R-like"/>
    <property type="match status" value="1"/>
</dbReference>
<accession>R7UGH9</accession>
<evidence type="ECO:0000313" key="13">
    <source>
        <dbReference type="Proteomes" id="UP000014760"/>
    </source>
</evidence>
<sequence>MAEADFTTESATALSETIDPRIEDLENIAKQVWLVCSPLLITVGTLGNLLTIWIFMRSPKLRSTSTSFYLIVLAVADTLLLYIGLLRQYSRVKYEMDFRTFNSFLCKVGLFGVYFMVQFEAWILVNVTLERFAAVFIPHKVKQLFSKKRAALSIGLTGGILFLFNMHYWWEAKLESDEYGQFCTAGETDFYITHWPRIDLALASAIPFIVIFTMNCAIITKIALNSKDLTSSKISKTSSMTAILISVSVTFLVFTLPITINLLLFDDDAYNNATELEFARSEITWAVVNIVYYLNNSTNFFLYCISGPRFRREFLALIWKNRVQPEGSAVTNTLAA</sequence>
<reference evidence="12" key="3">
    <citation type="submission" date="2015-06" db="UniProtKB">
        <authorList>
            <consortium name="EnsemblMetazoa"/>
        </authorList>
    </citation>
    <scope>IDENTIFICATION</scope>
</reference>
<evidence type="ECO:0000256" key="2">
    <source>
        <dbReference type="ARBA" id="ARBA00022692"/>
    </source>
</evidence>
<dbReference type="PANTHER" id="PTHR24243:SF230">
    <property type="entry name" value="G-PROTEIN COUPLED RECEPTORS FAMILY 1 PROFILE DOMAIN-CONTAINING PROTEIN"/>
    <property type="match status" value="1"/>
</dbReference>
<protein>
    <recommendedName>
        <fullName evidence="10">G-protein coupled receptors family 1 profile domain-containing protein</fullName>
    </recommendedName>
</protein>
<dbReference type="SUPFAM" id="SSF81321">
    <property type="entry name" value="Family A G protein-coupled receptor-like"/>
    <property type="match status" value="1"/>
</dbReference>
<keyword evidence="3 9" id="KW-1133">Transmembrane helix</keyword>
<evidence type="ECO:0000313" key="11">
    <source>
        <dbReference type="EMBL" id="ELU02382.1"/>
    </source>
</evidence>
<dbReference type="Gene3D" id="1.20.1070.10">
    <property type="entry name" value="Rhodopsin 7-helix transmembrane proteins"/>
    <property type="match status" value="1"/>
</dbReference>
<dbReference type="PROSITE" id="PS50262">
    <property type="entry name" value="G_PROTEIN_RECEP_F1_2"/>
    <property type="match status" value="1"/>
</dbReference>
<dbReference type="PRINTS" id="PR00237">
    <property type="entry name" value="GPCRRHODOPSN"/>
</dbReference>
<dbReference type="GO" id="GO:0004930">
    <property type="term" value="F:G protein-coupled receptor activity"/>
    <property type="evidence" value="ECO:0007669"/>
    <property type="project" value="UniProtKB-KW"/>
</dbReference>
<gene>
    <name evidence="11" type="ORF">CAPTEDRAFT_205934</name>
</gene>
<evidence type="ECO:0000256" key="6">
    <source>
        <dbReference type="ARBA" id="ARBA00023170"/>
    </source>
</evidence>
<keyword evidence="7 8" id="KW-0807">Transducer</keyword>
<keyword evidence="2 8" id="KW-0812">Transmembrane</keyword>
<organism evidence="11">
    <name type="scientific">Capitella teleta</name>
    <name type="common">Polychaete worm</name>
    <dbReference type="NCBI Taxonomy" id="283909"/>
    <lineage>
        <taxon>Eukaryota</taxon>
        <taxon>Metazoa</taxon>
        <taxon>Spiralia</taxon>
        <taxon>Lophotrochozoa</taxon>
        <taxon>Annelida</taxon>
        <taxon>Polychaeta</taxon>
        <taxon>Sedentaria</taxon>
        <taxon>Scolecida</taxon>
        <taxon>Capitellidae</taxon>
        <taxon>Capitella</taxon>
    </lineage>
</organism>
<dbReference type="Pfam" id="PF00001">
    <property type="entry name" value="7tm_1"/>
    <property type="match status" value="1"/>
</dbReference>
<keyword evidence="13" id="KW-1185">Reference proteome</keyword>
<feature type="transmembrane region" description="Helical" evidence="9">
    <location>
        <begin position="109"/>
        <end position="129"/>
    </location>
</feature>
<evidence type="ECO:0000256" key="8">
    <source>
        <dbReference type="RuleBase" id="RU000688"/>
    </source>
</evidence>
<feature type="transmembrane region" description="Helical" evidence="9">
    <location>
        <begin position="241"/>
        <end position="263"/>
    </location>
</feature>
<keyword evidence="6 8" id="KW-0675">Receptor</keyword>
<name>R7UGH9_CAPTE</name>
<dbReference type="Proteomes" id="UP000014760">
    <property type="component" value="Unassembled WGS sequence"/>
</dbReference>
<evidence type="ECO:0000259" key="10">
    <source>
        <dbReference type="PROSITE" id="PS50262"/>
    </source>
</evidence>
<reference evidence="13" key="1">
    <citation type="submission" date="2012-12" db="EMBL/GenBank/DDBJ databases">
        <authorList>
            <person name="Hellsten U."/>
            <person name="Grimwood J."/>
            <person name="Chapman J.A."/>
            <person name="Shapiro H."/>
            <person name="Aerts A."/>
            <person name="Otillar R.P."/>
            <person name="Terry A.Y."/>
            <person name="Boore J.L."/>
            <person name="Simakov O."/>
            <person name="Marletaz F."/>
            <person name="Cho S.-J."/>
            <person name="Edsinger-Gonzales E."/>
            <person name="Havlak P."/>
            <person name="Kuo D.-H."/>
            <person name="Larsson T."/>
            <person name="Lv J."/>
            <person name="Arendt D."/>
            <person name="Savage R."/>
            <person name="Osoegawa K."/>
            <person name="de Jong P."/>
            <person name="Lindberg D.R."/>
            <person name="Seaver E.C."/>
            <person name="Weisblat D.A."/>
            <person name="Putnam N.H."/>
            <person name="Grigoriev I.V."/>
            <person name="Rokhsar D.S."/>
        </authorList>
    </citation>
    <scope>NUCLEOTIDE SEQUENCE</scope>
    <source>
        <strain evidence="13">I ESC-2004</strain>
    </source>
</reference>
<dbReference type="STRING" id="283909.R7UGH9"/>
<dbReference type="OrthoDB" id="9983318at2759"/>
<proteinExistence type="inferred from homology"/>
<dbReference type="PROSITE" id="PS00237">
    <property type="entry name" value="G_PROTEIN_RECEP_F1_1"/>
    <property type="match status" value="1"/>
</dbReference>
<feature type="domain" description="G-protein coupled receptors family 1 profile" evidence="10">
    <location>
        <begin position="47"/>
        <end position="303"/>
    </location>
</feature>
<dbReference type="PANTHER" id="PTHR24243">
    <property type="entry name" value="G-PROTEIN COUPLED RECEPTOR"/>
    <property type="match status" value="1"/>
</dbReference>
<feature type="transmembrane region" description="Helical" evidence="9">
    <location>
        <begin position="150"/>
        <end position="170"/>
    </location>
</feature>
<comment type="similarity">
    <text evidence="8">Belongs to the G-protein coupled receptor 1 family.</text>
</comment>
<dbReference type="GO" id="GO:0005886">
    <property type="term" value="C:plasma membrane"/>
    <property type="evidence" value="ECO:0007669"/>
    <property type="project" value="TreeGrafter"/>
</dbReference>
<feature type="transmembrane region" description="Helical" evidence="9">
    <location>
        <begin position="283"/>
        <end position="305"/>
    </location>
</feature>
<keyword evidence="5 9" id="KW-0472">Membrane</keyword>
<dbReference type="EnsemblMetazoa" id="CapteT205934">
    <property type="protein sequence ID" value="CapteP205934"/>
    <property type="gene ID" value="CapteG205934"/>
</dbReference>
<evidence type="ECO:0000256" key="4">
    <source>
        <dbReference type="ARBA" id="ARBA00023040"/>
    </source>
</evidence>
<dbReference type="OMA" id="CIFSIVE"/>
<feature type="transmembrane region" description="Helical" evidence="9">
    <location>
        <begin position="68"/>
        <end position="89"/>
    </location>
</feature>
<feature type="transmembrane region" description="Helical" evidence="9">
    <location>
        <begin position="200"/>
        <end position="220"/>
    </location>
</feature>
<evidence type="ECO:0000256" key="1">
    <source>
        <dbReference type="ARBA" id="ARBA00004141"/>
    </source>
</evidence>
<feature type="transmembrane region" description="Helical" evidence="9">
    <location>
        <begin position="32"/>
        <end position="56"/>
    </location>
</feature>
<evidence type="ECO:0000256" key="3">
    <source>
        <dbReference type="ARBA" id="ARBA00022989"/>
    </source>
</evidence>
<dbReference type="AlphaFoldDB" id="R7UGH9"/>
<reference evidence="11 13" key="2">
    <citation type="journal article" date="2013" name="Nature">
        <title>Insights into bilaterian evolution from three spiralian genomes.</title>
        <authorList>
            <person name="Simakov O."/>
            <person name="Marletaz F."/>
            <person name="Cho S.J."/>
            <person name="Edsinger-Gonzales E."/>
            <person name="Havlak P."/>
            <person name="Hellsten U."/>
            <person name="Kuo D.H."/>
            <person name="Larsson T."/>
            <person name="Lv J."/>
            <person name="Arendt D."/>
            <person name="Savage R."/>
            <person name="Osoegawa K."/>
            <person name="de Jong P."/>
            <person name="Grimwood J."/>
            <person name="Chapman J.A."/>
            <person name="Shapiro H."/>
            <person name="Aerts A."/>
            <person name="Otillar R.P."/>
            <person name="Terry A.Y."/>
            <person name="Boore J.L."/>
            <person name="Grigoriev I.V."/>
            <person name="Lindberg D.R."/>
            <person name="Seaver E.C."/>
            <person name="Weisblat D.A."/>
            <person name="Putnam N.H."/>
            <person name="Rokhsar D.S."/>
        </authorList>
    </citation>
    <scope>NUCLEOTIDE SEQUENCE</scope>
    <source>
        <strain evidence="11 13">I ESC-2004</strain>
    </source>
</reference>
<dbReference type="InterPro" id="IPR017452">
    <property type="entry name" value="GPCR_Rhodpsn_7TM"/>
</dbReference>
<comment type="subcellular location">
    <subcellularLocation>
        <location evidence="1">Membrane</location>
        <topology evidence="1">Multi-pass membrane protein</topology>
    </subcellularLocation>
</comment>
<evidence type="ECO:0000256" key="9">
    <source>
        <dbReference type="SAM" id="Phobius"/>
    </source>
</evidence>
<evidence type="ECO:0000313" key="12">
    <source>
        <dbReference type="EnsemblMetazoa" id="CapteP205934"/>
    </source>
</evidence>